<dbReference type="eggNOG" id="COG0346">
    <property type="taxonomic scope" value="Bacteria"/>
</dbReference>
<accession>A7VYD8</accession>
<dbReference type="AlphaFoldDB" id="A7VYD8"/>
<dbReference type="PANTHER" id="PTHR36113:SF6">
    <property type="entry name" value="FOSFOMYCIN RESISTANCE PROTEIN FOSX"/>
    <property type="match status" value="1"/>
</dbReference>
<gene>
    <name evidence="3" type="ORF">CLOLEP_03616</name>
</gene>
<evidence type="ECO:0000259" key="2">
    <source>
        <dbReference type="PROSITE" id="PS51819"/>
    </source>
</evidence>
<dbReference type="CDD" id="cd08352">
    <property type="entry name" value="VOC_Bs_YwkD_like"/>
    <property type="match status" value="1"/>
</dbReference>
<reference evidence="3 4" key="2">
    <citation type="submission" date="2007-08" db="EMBL/GenBank/DDBJ databases">
        <authorList>
            <person name="Fulton L."/>
            <person name="Clifton S."/>
            <person name="Fulton B."/>
            <person name="Xu J."/>
            <person name="Minx P."/>
            <person name="Pepin K.H."/>
            <person name="Johnson M."/>
            <person name="Thiruvilangam P."/>
            <person name="Bhonagiri V."/>
            <person name="Nash W.E."/>
            <person name="Wang C."/>
            <person name="Mardis E.R."/>
            <person name="Wilson R.K."/>
        </authorList>
    </citation>
    <scope>NUCLEOTIDE SEQUENCE [LARGE SCALE GENOMIC DNA]</scope>
    <source>
        <strain evidence="3 4">DSM 753</strain>
    </source>
</reference>
<dbReference type="Gene3D" id="3.10.180.10">
    <property type="entry name" value="2,3-Dihydroxybiphenyl 1,2-Dioxygenase, domain 1"/>
    <property type="match status" value="1"/>
</dbReference>
<dbReference type="Pfam" id="PF00903">
    <property type="entry name" value="Glyoxalase"/>
    <property type="match status" value="1"/>
</dbReference>
<evidence type="ECO:0000313" key="4">
    <source>
        <dbReference type="Proteomes" id="UP000003490"/>
    </source>
</evidence>
<proteinExistence type="predicted"/>
<organism evidence="3 4">
    <name type="scientific">[Clostridium] leptum DSM 753</name>
    <dbReference type="NCBI Taxonomy" id="428125"/>
    <lineage>
        <taxon>Bacteria</taxon>
        <taxon>Bacillati</taxon>
        <taxon>Bacillota</taxon>
        <taxon>Clostridia</taxon>
        <taxon>Eubacteriales</taxon>
        <taxon>Oscillospiraceae</taxon>
        <taxon>Oscillospiraceae incertae sedis</taxon>
    </lineage>
</organism>
<dbReference type="InterPro" id="IPR018146">
    <property type="entry name" value="Glyoxalase_1_CS"/>
</dbReference>
<evidence type="ECO:0000256" key="1">
    <source>
        <dbReference type="ARBA" id="ARBA00022723"/>
    </source>
</evidence>
<protein>
    <submittedName>
        <fullName evidence="3">Glyoxalase family protein</fullName>
    </submittedName>
</protein>
<reference evidence="3 4" key="1">
    <citation type="submission" date="2007-08" db="EMBL/GenBank/DDBJ databases">
        <title>Draft genome sequence of Clostridium leptum (DSM 753).</title>
        <authorList>
            <person name="Sudarsanam P."/>
            <person name="Ley R."/>
            <person name="Guruge J."/>
            <person name="Turnbaugh P.J."/>
            <person name="Mahowald M."/>
            <person name="Liep D."/>
            <person name="Gordon J."/>
        </authorList>
    </citation>
    <scope>NUCLEOTIDE SEQUENCE [LARGE SCALE GENOMIC DNA]</scope>
    <source>
        <strain evidence="3 4">DSM 753</strain>
    </source>
</reference>
<dbReference type="GO" id="GO:0004462">
    <property type="term" value="F:lactoylglutathione lyase activity"/>
    <property type="evidence" value="ECO:0007669"/>
    <property type="project" value="InterPro"/>
</dbReference>
<dbReference type="SUPFAM" id="SSF54593">
    <property type="entry name" value="Glyoxalase/Bleomycin resistance protein/Dihydroxybiphenyl dioxygenase"/>
    <property type="match status" value="1"/>
</dbReference>
<dbReference type="InterPro" id="IPR029068">
    <property type="entry name" value="Glyas_Bleomycin-R_OHBP_Dase"/>
</dbReference>
<dbReference type="InterPro" id="IPR051332">
    <property type="entry name" value="Fosfomycin_Res_Enzymes"/>
</dbReference>
<dbReference type="InterPro" id="IPR037523">
    <property type="entry name" value="VOC_core"/>
</dbReference>
<feature type="domain" description="VOC" evidence="2">
    <location>
        <begin position="33"/>
        <end position="154"/>
    </location>
</feature>
<dbReference type="GO" id="GO:0046872">
    <property type="term" value="F:metal ion binding"/>
    <property type="evidence" value="ECO:0007669"/>
    <property type="project" value="UniProtKB-KW"/>
</dbReference>
<evidence type="ECO:0000313" key="3">
    <source>
        <dbReference type="EMBL" id="EDO59566.1"/>
    </source>
</evidence>
<dbReference type="Proteomes" id="UP000003490">
    <property type="component" value="Unassembled WGS sequence"/>
</dbReference>
<comment type="caution">
    <text evidence="3">The sequence shown here is derived from an EMBL/GenBank/DDBJ whole genome shotgun (WGS) entry which is preliminary data.</text>
</comment>
<dbReference type="EMBL" id="ABCB02000021">
    <property type="protein sequence ID" value="EDO59566.1"/>
    <property type="molecule type" value="Genomic_DNA"/>
</dbReference>
<dbReference type="PROSITE" id="PS00934">
    <property type="entry name" value="GLYOXALASE_I_1"/>
    <property type="match status" value="1"/>
</dbReference>
<dbReference type="HOGENOM" id="CLU_046006_2_4_9"/>
<sequence>MLADCLFRKRAKGTALRQPSNFNSGGILMKLNTIHHVAIIVSDYERAKEFYVGKLGFQVLRENYQARRGSYKLDLKAGDQELEVFYMPGAPKRVTNPEACGLRHLCFRVESVEEAVRELAALGIEATPIRLDDYTGEKLCFFFDPDGLPLELHE</sequence>
<name>A7VYD8_9FIRM</name>
<keyword evidence="1" id="KW-0479">Metal-binding</keyword>
<dbReference type="PROSITE" id="PS51819">
    <property type="entry name" value="VOC"/>
    <property type="match status" value="1"/>
</dbReference>
<dbReference type="PANTHER" id="PTHR36113">
    <property type="entry name" value="LYASE, PUTATIVE-RELATED-RELATED"/>
    <property type="match status" value="1"/>
</dbReference>
<dbReference type="InterPro" id="IPR037478">
    <property type="entry name" value="YwkD-like_dom"/>
</dbReference>
<dbReference type="InterPro" id="IPR004360">
    <property type="entry name" value="Glyas_Fos-R_dOase_dom"/>
</dbReference>